<protein>
    <submittedName>
        <fullName evidence="1">Uncharacterized protein</fullName>
    </submittedName>
</protein>
<proteinExistence type="predicted"/>
<dbReference type="RefSeq" id="WP_275306530.1">
    <property type="nucleotide sequence ID" value="NZ_CP095749.1"/>
</dbReference>
<evidence type="ECO:0000313" key="2">
    <source>
        <dbReference type="Proteomes" id="UP001218629"/>
    </source>
</evidence>
<accession>A0ABY8A5D4</accession>
<gene>
    <name evidence="1" type="ORF">MOV08_05275</name>
</gene>
<name>A0ABY8A5D4_9ACTN</name>
<evidence type="ECO:0000313" key="1">
    <source>
        <dbReference type="EMBL" id="WEB38772.1"/>
    </source>
</evidence>
<organism evidence="1 2">
    <name type="scientific">Streptomyces yunnanensis</name>
    <dbReference type="NCBI Taxonomy" id="156453"/>
    <lineage>
        <taxon>Bacteria</taxon>
        <taxon>Bacillati</taxon>
        <taxon>Actinomycetota</taxon>
        <taxon>Actinomycetes</taxon>
        <taxon>Kitasatosporales</taxon>
        <taxon>Streptomycetaceae</taxon>
        <taxon>Streptomyces</taxon>
    </lineage>
</organism>
<keyword evidence="2" id="KW-1185">Reference proteome</keyword>
<dbReference type="EMBL" id="CP095749">
    <property type="protein sequence ID" value="WEB38772.1"/>
    <property type="molecule type" value="Genomic_DNA"/>
</dbReference>
<dbReference type="Proteomes" id="UP001218629">
    <property type="component" value="Chromosome"/>
</dbReference>
<reference evidence="1 2" key="1">
    <citation type="submission" date="2022-03" db="EMBL/GenBank/DDBJ databases">
        <title>Streptomyces yunnanensis P86,complete genome.</title>
        <authorList>
            <person name="Chen S."/>
            <person name="Zhang Q."/>
        </authorList>
    </citation>
    <scope>NUCLEOTIDE SEQUENCE [LARGE SCALE GENOMIC DNA]</scope>
    <source>
        <strain evidence="1 2">P86</strain>
    </source>
</reference>
<sequence>MGNKLLFYDGVIWNQTEAQVYDDKSQWVRASSYAVWDGTEWMTGLPSPVEFPQPASQTHGSFEGVDVATLSLPDGMRLGETVVSVCASYGDQEPAPPRGLGLVELLPVRASEGVTLDPTKLHLQASMFMWEPSKGSSVSWRVSGQKDTNAVVMNLVYRDTDTTKIPAKPIVDYKTAEKADEIELQASSDYTSLYVALALASDLTNGIWPEGFTSKFEEFGTFGEDKVHMLAAHTVGSKASPGKLLLDSAVDEVAVALITVPGMENPDHKGVWILGDGERSTLGTTTVLQ</sequence>